<dbReference type="InterPro" id="IPR013785">
    <property type="entry name" value="Aldolase_TIM"/>
</dbReference>
<keyword evidence="5" id="KW-0326">Glycosidase</keyword>
<dbReference type="Pfam" id="PF10566">
    <property type="entry name" value="Glyco_hydro_97"/>
    <property type="match status" value="1"/>
</dbReference>
<feature type="signal peptide" evidence="6">
    <location>
        <begin position="1"/>
        <end position="20"/>
    </location>
</feature>
<evidence type="ECO:0000259" key="9">
    <source>
        <dbReference type="Pfam" id="PF14509"/>
    </source>
</evidence>
<dbReference type="InterPro" id="IPR029486">
    <property type="entry name" value="GH97_N"/>
</dbReference>
<keyword evidence="3" id="KW-0378">Hydrolase</keyword>
<dbReference type="Gene3D" id="2.70.98.10">
    <property type="match status" value="1"/>
</dbReference>
<dbReference type="InterPro" id="IPR013780">
    <property type="entry name" value="Glyco_hydro_b"/>
</dbReference>
<evidence type="ECO:0000256" key="2">
    <source>
        <dbReference type="ARBA" id="ARBA00011245"/>
    </source>
</evidence>
<comment type="cofactor">
    <cofactor evidence="1">
        <name>Ca(2+)</name>
        <dbReference type="ChEBI" id="CHEBI:29108"/>
    </cofactor>
</comment>
<dbReference type="PANTHER" id="PTHR35803">
    <property type="entry name" value="GLUCAN 1,4-ALPHA-GLUCOSIDASE SUSB-RELATED"/>
    <property type="match status" value="1"/>
</dbReference>
<keyword evidence="6" id="KW-0732">Signal</keyword>
<comment type="subunit">
    <text evidence="2">Monomer.</text>
</comment>
<evidence type="ECO:0000313" key="11">
    <source>
        <dbReference type="Proteomes" id="UP000655016"/>
    </source>
</evidence>
<evidence type="ECO:0000313" key="10">
    <source>
        <dbReference type="EMBL" id="GGF05687.1"/>
    </source>
</evidence>
<dbReference type="SUPFAM" id="SSF51445">
    <property type="entry name" value="(Trans)glycosidases"/>
    <property type="match status" value="1"/>
</dbReference>
<evidence type="ECO:0000256" key="4">
    <source>
        <dbReference type="ARBA" id="ARBA00022837"/>
    </source>
</evidence>
<keyword evidence="11" id="KW-1185">Reference proteome</keyword>
<dbReference type="RefSeq" id="WP_163393362.1">
    <property type="nucleotide sequence ID" value="NZ_BMKP01000002.1"/>
</dbReference>
<dbReference type="InterPro" id="IPR019563">
    <property type="entry name" value="GH97_catalytic"/>
</dbReference>
<sequence>MKFIYLSLCFLTFCAFTINAQEVLSPNKKIKVIISSKKTSDDSSYGQIYFRILYKNKLGYIEVMPNSPLGISRDDQQFTDNLKLVNESKAKQANQKYEMICGKQKVCNNLGTEKMFKYVNSNNQPLNITFRVYNDGVAFRYEFTNKSNSLVNITDENTTYVFPKATNRWLQSYTESYEDFYPFSTTGKTADNKQEWGFPALFKVNNNPVWILISEANISANNCAAKLNNSKNSDEYKVNYASPRDDFKQTGIKTNLPWNSQWHTLIIGELSDIVESTLITDVSEPNKLKETNWIKPGAVSWIYWANNHGSKDYQKVVAYTDLAVDMKWPYLLIDWEWDAMGNGGNIIDAVNYAKSKGIKPMMWYNSGTSWLEPTPVDHLLTAEKRATEFAWLNKIGVYGIKVDFFAGDQQDMMKYCIDILKDAAKYRLMVNFHGATVPRGWARTYPNLMTTEAVYGAEWYNNKPILTSKAAEHNTTLPFTRNVIGSMDYTPVTFSNSQHPHITSFAHELALSVVFESGFQHFADKPEAYNSLPPDPKEFLKNVPVSWDITKLIEGYPGEKIIMARKKENQWYLGGLNGKDELKTLKINFDFLDKGIFELKIIRDGKDDTSFDTEIMQIQKGDSLDVKCLPRGGFVAVLQKYDAVKANKQN</sequence>
<feature type="domain" description="Glycosyl-hydrolase 97 catalytic" evidence="7">
    <location>
        <begin position="307"/>
        <end position="454"/>
    </location>
</feature>
<evidence type="ECO:0000259" key="8">
    <source>
        <dbReference type="Pfam" id="PF14508"/>
    </source>
</evidence>
<comment type="caution">
    <text evidence="10">The sequence shown here is derived from an EMBL/GenBank/DDBJ whole genome shotgun (WGS) entry which is preliminary data.</text>
</comment>
<dbReference type="InterPro" id="IPR029483">
    <property type="entry name" value="GH97_C"/>
</dbReference>
<evidence type="ECO:0000256" key="5">
    <source>
        <dbReference type="ARBA" id="ARBA00023295"/>
    </source>
</evidence>
<dbReference type="EMBL" id="BMKP01000002">
    <property type="protein sequence ID" value="GGF05687.1"/>
    <property type="molecule type" value="Genomic_DNA"/>
</dbReference>
<evidence type="ECO:0000256" key="1">
    <source>
        <dbReference type="ARBA" id="ARBA00001913"/>
    </source>
</evidence>
<protein>
    <submittedName>
        <fullName evidence="10">Alpha-glucosidase</fullName>
    </submittedName>
</protein>
<dbReference type="InterPro" id="IPR014718">
    <property type="entry name" value="GH-type_carb-bd"/>
</dbReference>
<dbReference type="InterPro" id="IPR052720">
    <property type="entry name" value="Glycosyl_hydrolase_97"/>
</dbReference>
<reference evidence="11" key="1">
    <citation type="journal article" date="2019" name="Int. J. Syst. Evol. Microbiol.">
        <title>The Global Catalogue of Microorganisms (GCM) 10K type strain sequencing project: providing services to taxonomists for standard genome sequencing and annotation.</title>
        <authorList>
            <consortium name="The Broad Institute Genomics Platform"/>
            <consortium name="The Broad Institute Genome Sequencing Center for Infectious Disease"/>
            <person name="Wu L."/>
            <person name="Ma J."/>
        </authorList>
    </citation>
    <scope>NUCLEOTIDE SEQUENCE [LARGE SCALE GENOMIC DNA]</scope>
    <source>
        <strain evidence="11">CGMCC 1.16060</strain>
    </source>
</reference>
<name>A0ABQ1TZT5_9FLAO</name>
<organism evidence="10 11">
    <name type="scientific">Flavobacterium limi</name>
    <dbReference type="NCBI Taxonomy" id="2045105"/>
    <lineage>
        <taxon>Bacteria</taxon>
        <taxon>Pseudomonadati</taxon>
        <taxon>Bacteroidota</taxon>
        <taxon>Flavobacteriia</taxon>
        <taxon>Flavobacteriales</taxon>
        <taxon>Flavobacteriaceae</taxon>
        <taxon>Flavobacterium</taxon>
    </lineage>
</organism>
<dbReference type="PANTHER" id="PTHR35803:SF2">
    <property type="entry name" value="RETAINING ALPHA-GALACTOSIDASE"/>
    <property type="match status" value="1"/>
</dbReference>
<proteinExistence type="predicted"/>
<feature type="domain" description="Glycosyl-hydrolase 97 C-terminal oligomerisation" evidence="9">
    <location>
        <begin position="546"/>
        <end position="638"/>
    </location>
</feature>
<keyword evidence="4" id="KW-0106">Calcium</keyword>
<feature type="chain" id="PRO_5045907857" evidence="6">
    <location>
        <begin position="21"/>
        <end position="650"/>
    </location>
</feature>
<dbReference type="InterPro" id="IPR017853">
    <property type="entry name" value="GH"/>
</dbReference>
<feature type="domain" description="Glycosyl-hydrolase 97 N-terminal" evidence="8">
    <location>
        <begin position="23"/>
        <end position="285"/>
    </location>
</feature>
<accession>A0ABQ1TZT5</accession>
<dbReference type="Gene3D" id="2.60.40.1180">
    <property type="entry name" value="Golgi alpha-mannosidase II"/>
    <property type="match status" value="1"/>
</dbReference>
<dbReference type="Gene3D" id="3.20.20.70">
    <property type="entry name" value="Aldolase class I"/>
    <property type="match status" value="1"/>
</dbReference>
<gene>
    <name evidence="10" type="ORF">GCM10011518_13640</name>
</gene>
<dbReference type="Proteomes" id="UP000655016">
    <property type="component" value="Unassembled WGS sequence"/>
</dbReference>
<dbReference type="Pfam" id="PF14508">
    <property type="entry name" value="GH97_N"/>
    <property type="match status" value="1"/>
</dbReference>
<dbReference type="Pfam" id="PF14509">
    <property type="entry name" value="GH97_C"/>
    <property type="match status" value="1"/>
</dbReference>
<evidence type="ECO:0000256" key="3">
    <source>
        <dbReference type="ARBA" id="ARBA00022801"/>
    </source>
</evidence>
<evidence type="ECO:0000256" key="6">
    <source>
        <dbReference type="SAM" id="SignalP"/>
    </source>
</evidence>
<evidence type="ECO:0000259" key="7">
    <source>
        <dbReference type="Pfam" id="PF10566"/>
    </source>
</evidence>